<evidence type="ECO:0000256" key="2">
    <source>
        <dbReference type="ARBA" id="ARBA00022679"/>
    </source>
</evidence>
<evidence type="ECO:0000313" key="4">
    <source>
        <dbReference type="Proteomes" id="UP000198748"/>
    </source>
</evidence>
<keyword evidence="4" id="KW-1185">Reference proteome</keyword>
<dbReference type="EMBL" id="FNAN01000005">
    <property type="protein sequence ID" value="SDE45399.1"/>
    <property type="molecule type" value="Genomic_DNA"/>
</dbReference>
<dbReference type="GO" id="GO:0009244">
    <property type="term" value="P:lipopolysaccharide core region biosynthetic process"/>
    <property type="evidence" value="ECO:0007669"/>
    <property type="project" value="TreeGrafter"/>
</dbReference>
<dbReference type="STRING" id="659014.SAMN04487996_10592"/>
<keyword evidence="2 3" id="KW-0808">Transferase</keyword>
<protein>
    <submittedName>
        <fullName evidence="3">ADP-heptose:LPS heptosyltransferase</fullName>
    </submittedName>
</protein>
<keyword evidence="1" id="KW-0328">Glycosyltransferase</keyword>
<name>A0A1G7D1J4_9BACT</name>
<dbReference type="Gene3D" id="3.40.50.2000">
    <property type="entry name" value="Glycogen Phosphorylase B"/>
    <property type="match status" value="2"/>
</dbReference>
<dbReference type="PANTHER" id="PTHR30160">
    <property type="entry name" value="TETRAACYLDISACCHARIDE 4'-KINASE-RELATED"/>
    <property type="match status" value="1"/>
</dbReference>
<dbReference type="OrthoDB" id="9797795at2"/>
<dbReference type="RefSeq" id="WP_090148570.1">
    <property type="nucleotide sequence ID" value="NZ_FNAN01000005.1"/>
</dbReference>
<reference evidence="4" key="1">
    <citation type="submission" date="2016-10" db="EMBL/GenBank/DDBJ databases">
        <authorList>
            <person name="Varghese N."/>
            <person name="Submissions S."/>
        </authorList>
    </citation>
    <scope>NUCLEOTIDE SEQUENCE [LARGE SCALE GENOMIC DNA]</scope>
    <source>
        <strain evidence="4">DSM 25329</strain>
    </source>
</reference>
<evidence type="ECO:0000256" key="1">
    <source>
        <dbReference type="ARBA" id="ARBA00022676"/>
    </source>
</evidence>
<dbReference type="InterPro" id="IPR051199">
    <property type="entry name" value="LPS_LOS_Heptosyltrfase"/>
</dbReference>
<dbReference type="AlphaFoldDB" id="A0A1G7D1J4"/>
<accession>A0A1G7D1J4</accession>
<proteinExistence type="predicted"/>
<evidence type="ECO:0000313" key="3">
    <source>
        <dbReference type="EMBL" id="SDE45399.1"/>
    </source>
</evidence>
<sequence length="336" mass="37363">MKFPAETTRKIAVFRALQLGDMLCGVPAFRALRGAYPDAEIVLLGLPWAKSFTERFAGYFDGFIHFPGYPELPEQPFDQLAWQEFLTQMRKEGFDLILQMQGNGSVVNEMLRDLDAGAVAGFHTEGNEGNPEWFVGYPEGISEIHRHLRLMEHLGIAALGDKLEFPVSDDEVRHSHKNSPLLAGDRYVCVHPGSRGAWRQWPTSHFACLADQCAGMGYQVVITGTASEAQITQEVIDQMDYPAIDLSGQTGLGEIGQLIREADLLISNCTGVSHIAAAVETPSIVISMDGEPERWGPLNTRLHKTIDWTCRTDYEHVQTEMEMLLEARYQAVAAGR</sequence>
<organism evidence="3 4">
    <name type="scientific">Dyadobacter soli</name>
    <dbReference type="NCBI Taxonomy" id="659014"/>
    <lineage>
        <taxon>Bacteria</taxon>
        <taxon>Pseudomonadati</taxon>
        <taxon>Bacteroidota</taxon>
        <taxon>Cytophagia</taxon>
        <taxon>Cytophagales</taxon>
        <taxon>Spirosomataceae</taxon>
        <taxon>Dyadobacter</taxon>
    </lineage>
</organism>
<dbReference type="GO" id="GO:0005829">
    <property type="term" value="C:cytosol"/>
    <property type="evidence" value="ECO:0007669"/>
    <property type="project" value="TreeGrafter"/>
</dbReference>
<dbReference type="InterPro" id="IPR002201">
    <property type="entry name" value="Glyco_trans_9"/>
</dbReference>
<dbReference type="Proteomes" id="UP000198748">
    <property type="component" value="Unassembled WGS sequence"/>
</dbReference>
<dbReference type="Pfam" id="PF01075">
    <property type="entry name" value="Glyco_transf_9"/>
    <property type="match status" value="1"/>
</dbReference>
<dbReference type="PANTHER" id="PTHR30160:SF1">
    <property type="entry name" value="LIPOPOLYSACCHARIDE 1,2-N-ACETYLGLUCOSAMINETRANSFERASE-RELATED"/>
    <property type="match status" value="1"/>
</dbReference>
<dbReference type="CDD" id="cd03789">
    <property type="entry name" value="GT9_LPS_heptosyltransferase"/>
    <property type="match status" value="1"/>
</dbReference>
<dbReference type="SUPFAM" id="SSF53756">
    <property type="entry name" value="UDP-Glycosyltransferase/glycogen phosphorylase"/>
    <property type="match status" value="1"/>
</dbReference>
<dbReference type="GO" id="GO:0008713">
    <property type="term" value="F:ADP-heptose-lipopolysaccharide heptosyltransferase activity"/>
    <property type="evidence" value="ECO:0007669"/>
    <property type="project" value="TreeGrafter"/>
</dbReference>
<gene>
    <name evidence="3" type="ORF">SAMN04487996_10592</name>
</gene>